<dbReference type="InterPro" id="IPR021109">
    <property type="entry name" value="Peptidase_aspartic_dom_sf"/>
</dbReference>
<evidence type="ECO:0000313" key="2">
    <source>
        <dbReference type="RefSeq" id="XP_039129025.1"/>
    </source>
</evidence>
<organism evidence="1 2">
    <name type="scientific">Dioscorea cayennensis subsp. rotundata</name>
    <name type="common">White Guinea yam</name>
    <name type="synonym">Dioscorea rotundata</name>
    <dbReference type="NCBI Taxonomy" id="55577"/>
    <lineage>
        <taxon>Eukaryota</taxon>
        <taxon>Viridiplantae</taxon>
        <taxon>Streptophyta</taxon>
        <taxon>Embryophyta</taxon>
        <taxon>Tracheophyta</taxon>
        <taxon>Spermatophyta</taxon>
        <taxon>Magnoliopsida</taxon>
        <taxon>Liliopsida</taxon>
        <taxon>Dioscoreales</taxon>
        <taxon>Dioscoreaceae</taxon>
        <taxon>Dioscorea</taxon>
    </lineage>
</organism>
<protein>
    <submittedName>
        <fullName evidence="2">Uncharacterized protein LOC120265206</fullName>
    </submittedName>
</protein>
<evidence type="ECO:0000313" key="1">
    <source>
        <dbReference type="Proteomes" id="UP001515500"/>
    </source>
</evidence>
<dbReference type="PANTHER" id="PTHR33067:SF35">
    <property type="entry name" value="ASPARTIC PEPTIDASE DDI1-TYPE DOMAIN-CONTAINING PROTEIN"/>
    <property type="match status" value="1"/>
</dbReference>
<dbReference type="AlphaFoldDB" id="A0AB40BNM1"/>
<proteinExistence type="predicted"/>
<accession>A0AB40BNM1</accession>
<name>A0AB40BNM1_DIOCR</name>
<reference evidence="2" key="1">
    <citation type="submission" date="2025-08" db="UniProtKB">
        <authorList>
            <consortium name="RefSeq"/>
        </authorList>
    </citation>
    <scope>IDENTIFICATION</scope>
</reference>
<gene>
    <name evidence="2" type="primary">LOC120265206</name>
</gene>
<sequence>MVILSEGSLALLQNWPPRKQKDPGSFTISCNISDFVDEKSLENLGASINVIPYTMFRKLGLFNLKPTRMTLQLVGHSIRHPRGIVEDVLFKVDKFIFLVDFVILDVDEEVIFSSIDVSNGKMTLRVGDEEVIFSLSDAMKHPSTFDNTCYFLDGTYSLVDECVQEMMHEESFEESLEDPHVEDAIPLLTSTVVDETM</sequence>
<dbReference type="CDD" id="cd00303">
    <property type="entry name" value="retropepsin_like"/>
    <property type="match status" value="1"/>
</dbReference>
<keyword evidence="1" id="KW-1185">Reference proteome</keyword>
<dbReference type="GeneID" id="120265206"/>
<dbReference type="PANTHER" id="PTHR33067">
    <property type="entry name" value="RNA-DIRECTED DNA POLYMERASE-RELATED"/>
    <property type="match status" value="1"/>
</dbReference>
<dbReference type="Proteomes" id="UP001515500">
    <property type="component" value="Chromosome 7"/>
</dbReference>
<dbReference type="RefSeq" id="XP_039129025.1">
    <property type="nucleotide sequence ID" value="XM_039273091.1"/>
</dbReference>
<dbReference type="Gene3D" id="2.40.70.10">
    <property type="entry name" value="Acid Proteases"/>
    <property type="match status" value="1"/>
</dbReference>